<dbReference type="EMBL" id="MCFL01000073">
    <property type="protein sequence ID" value="ORZ30834.1"/>
    <property type="molecule type" value="Genomic_DNA"/>
</dbReference>
<feature type="domain" description="Carrier" evidence="15">
    <location>
        <begin position="43"/>
        <end position="118"/>
    </location>
</feature>
<dbReference type="PROSITE" id="PS50075">
    <property type="entry name" value="CARRIER"/>
    <property type="match status" value="1"/>
</dbReference>
<dbReference type="InterPro" id="IPR003231">
    <property type="entry name" value="ACP"/>
</dbReference>
<evidence type="ECO:0000256" key="14">
    <source>
        <dbReference type="RuleBase" id="RU000722"/>
    </source>
</evidence>
<dbReference type="GO" id="GO:0000035">
    <property type="term" value="F:acyl binding"/>
    <property type="evidence" value="ECO:0007669"/>
    <property type="project" value="TreeGrafter"/>
</dbReference>
<evidence type="ECO:0000256" key="8">
    <source>
        <dbReference type="ARBA" id="ARBA00022832"/>
    </source>
</evidence>
<evidence type="ECO:0000256" key="11">
    <source>
        <dbReference type="ARBA" id="ARBA00023098"/>
    </source>
</evidence>
<comment type="pathway">
    <text evidence="2">Lipid metabolism; fatty acid biosynthesis.</text>
</comment>
<dbReference type="NCBIfam" id="NF002148">
    <property type="entry name" value="PRK00982.1-2"/>
    <property type="match status" value="1"/>
</dbReference>
<evidence type="ECO:0000259" key="15">
    <source>
        <dbReference type="PROSITE" id="PS50075"/>
    </source>
</evidence>
<dbReference type="EMBL" id="MCFL01000031">
    <property type="protein sequence ID" value="ORZ34133.1"/>
    <property type="molecule type" value="Genomic_DNA"/>
</dbReference>
<evidence type="ECO:0000256" key="1">
    <source>
        <dbReference type="ARBA" id="ARBA00004173"/>
    </source>
</evidence>
<dbReference type="InterPro" id="IPR036736">
    <property type="entry name" value="ACP-like_sf"/>
</dbReference>
<keyword evidence="4" id="KW-0813">Transport</keyword>
<organism evidence="17 18">
    <name type="scientific">Catenaria anguillulae PL171</name>
    <dbReference type="NCBI Taxonomy" id="765915"/>
    <lineage>
        <taxon>Eukaryota</taxon>
        <taxon>Fungi</taxon>
        <taxon>Fungi incertae sedis</taxon>
        <taxon>Blastocladiomycota</taxon>
        <taxon>Blastocladiomycetes</taxon>
        <taxon>Blastocladiales</taxon>
        <taxon>Catenariaceae</taxon>
        <taxon>Catenaria</taxon>
    </lineage>
</organism>
<keyword evidence="7" id="KW-0597">Phosphoprotein</keyword>
<keyword evidence="12" id="KW-0496">Mitochondrion</keyword>
<dbReference type="PROSITE" id="PS00012">
    <property type="entry name" value="PHOSPHOPANTETHEINE"/>
    <property type="match status" value="1"/>
</dbReference>
<comment type="subcellular location">
    <subcellularLocation>
        <location evidence="1">Mitochondrion</location>
    </subcellularLocation>
</comment>
<comment type="similarity">
    <text evidence="3">Belongs to the acyl carrier protein (ACP) family.</text>
</comment>
<evidence type="ECO:0000256" key="12">
    <source>
        <dbReference type="ARBA" id="ARBA00023128"/>
    </source>
</evidence>
<protein>
    <recommendedName>
        <fullName evidence="14">Acyl carrier protein</fullName>
    </recommendedName>
</protein>
<evidence type="ECO:0000256" key="13">
    <source>
        <dbReference type="ARBA" id="ARBA00023160"/>
    </source>
</evidence>
<dbReference type="GO" id="GO:0000036">
    <property type="term" value="F:acyl carrier activity"/>
    <property type="evidence" value="ECO:0007669"/>
    <property type="project" value="TreeGrafter"/>
</dbReference>
<reference evidence="17 18" key="1">
    <citation type="submission" date="2016-07" db="EMBL/GenBank/DDBJ databases">
        <title>Pervasive Adenine N6-methylation of Active Genes in Fungi.</title>
        <authorList>
            <consortium name="DOE Joint Genome Institute"/>
            <person name="Mondo S.J."/>
            <person name="Dannebaum R.O."/>
            <person name="Kuo R.C."/>
            <person name="Labutti K."/>
            <person name="Haridas S."/>
            <person name="Kuo A."/>
            <person name="Salamov A."/>
            <person name="Ahrendt S.R."/>
            <person name="Lipzen A."/>
            <person name="Sullivan W."/>
            <person name="Andreopoulos W.B."/>
            <person name="Clum A."/>
            <person name="Lindquist E."/>
            <person name="Daum C."/>
            <person name="Ramamoorthy G.K."/>
            <person name="Gryganskyi A."/>
            <person name="Culley D."/>
            <person name="Magnuson J.K."/>
            <person name="James T.Y."/>
            <person name="O'Malley M.A."/>
            <person name="Stajich J.E."/>
            <person name="Spatafora J.W."/>
            <person name="Visel A."/>
            <person name="Grigoriev I.V."/>
        </authorList>
    </citation>
    <scope>NUCLEOTIDE SEQUENCE [LARGE SCALE GENOMIC DNA]</scope>
    <source>
        <strain evidence="17 18">PL171</strain>
    </source>
</reference>
<gene>
    <name evidence="16" type="ORF">BCR44DRAFT_1443703</name>
    <name evidence="17" type="ORF">BCR44DRAFT_45110</name>
</gene>
<name>A0A1Y2HKB4_9FUNG</name>
<evidence type="ECO:0000256" key="10">
    <source>
        <dbReference type="ARBA" id="ARBA00022982"/>
    </source>
</evidence>
<keyword evidence="13 14" id="KW-0275">Fatty acid biosynthesis</keyword>
<evidence type="ECO:0000256" key="9">
    <source>
        <dbReference type="ARBA" id="ARBA00022946"/>
    </source>
</evidence>
<evidence type="ECO:0000256" key="4">
    <source>
        <dbReference type="ARBA" id="ARBA00022448"/>
    </source>
</evidence>
<dbReference type="STRING" id="765915.A0A1Y2HKB4"/>
<comment type="function">
    <text evidence="14">Carrier of the growing fatty acid chain in fatty acid biosynthesis.</text>
</comment>
<evidence type="ECO:0000256" key="6">
    <source>
        <dbReference type="ARBA" id="ARBA00022516"/>
    </source>
</evidence>
<dbReference type="GO" id="GO:0099128">
    <property type="term" value="C:mitochondrial [2Fe-2S] assembly complex"/>
    <property type="evidence" value="ECO:0007669"/>
    <property type="project" value="UniProtKB-ARBA"/>
</dbReference>
<dbReference type="FunFam" id="1.10.1200.10:FF:000003">
    <property type="entry name" value="Acyl carrier protein"/>
    <property type="match status" value="1"/>
</dbReference>
<dbReference type="Gene3D" id="1.10.1200.10">
    <property type="entry name" value="ACP-like"/>
    <property type="match status" value="1"/>
</dbReference>
<keyword evidence="8" id="KW-0276">Fatty acid metabolism</keyword>
<keyword evidence="18" id="KW-1185">Reference proteome</keyword>
<dbReference type="AlphaFoldDB" id="A0A1Y2HKB4"/>
<keyword evidence="5 14" id="KW-0596">Phosphopantetheine</keyword>
<dbReference type="PANTHER" id="PTHR20863">
    <property type="entry name" value="ACYL CARRIER PROTEIN"/>
    <property type="match status" value="1"/>
</dbReference>
<comment type="caution">
    <text evidence="17">The sequence shown here is derived from an EMBL/GenBank/DDBJ whole genome shotgun (WGS) entry which is preliminary data.</text>
</comment>
<dbReference type="PANTHER" id="PTHR20863:SF28">
    <property type="entry name" value="ACYL CARRIER PROTEIN, MITOCHONDRIAL"/>
    <property type="match status" value="1"/>
</dbReference>
<dbReference type="InterPro" id="IPR006162">
    <property type="entry name" value="Ppantetheine_attach_site"/>
</dbReference>
<dbReference type="SUPFAM" id="SSF47336">
    <property type="entry name" value="ACP-like"/>
    <property type="match status" value="1"/>
</dbReference>
<evidence type="ECO:0000256" key="2">
    <source>
        <dbReference type="ARBA" id="ARBA00005194"/>
    </source>
</evidence>
<accession>A0A1Y2HKB4</accession>
<evidence type="ECO:0000256" key="7">
    <source>
        <dbReference type="ARBA" id="ARBA00022553"/>
    </source>
</evidence>
<keyword evidence="11" id="KW-0443">Lipid metabolism</keyword>
<dbReference type="HAMAP" id="MF_01217">
    <property type="entry name" value="Acyl_carrier"/>
    <property type="match status" value="1"/>
</dbReference>
<dbReference type="OrthoDB" id="448946at2759"/>
<evidence type="ECO:0000313" key="17">
    <source>
        <dbReference type="EMBL" id="ORZ34133.1"/>
    </source>
</evidence>
<evidence type="ECO:0000313" key="16">
    <source>
        <dbReference type="EMBL" id="ORZ30834.1"/>
    </source>
</evidence>
<keyword evidence="9" id="KW-0809">Transit peptide</keyword>
<keyword evidence="6 14" id="KW-0444">Lipid biosynthesis</keyword>
<dbReference type="Proteomes" id="UP000193411">
    <property type="component" value="Unassembled WGS sequence"/>
</dbReference>
<dbReference type="NCBIfam" id="TIGR00517">
    <property type="entry name" value="acyl_carrier"/>
    <property type="match status" value="1"/>
</dbReference>
<evidence type="ECO:0000313" key="18">
    <source>
        <dbReference type="Proteomes" id="UP000193411"/>
    </source>
</evidence>
<sequence>MFALRALLPKTQPLRAAAMVAAGRQVGPALFARSYASGALERQEIEKRIIDLIRGFDKVASAEVTSESHFTKDLGLDSLDTVEVVMAIEEEFAIEISDKDADSIMTVKQAIDYIAARQDAY</sequence>
<dbReference type="Pfam" id="PF00550">
    <property type="entry name" value="PP-binding"/>
    <property type="match status" value="1"/>
</dbReference>
<evidence type="ECO:0000256" key="3">
    <source>
        <dbReference type="ARBA" id="ARBA00010930"/>
    </source>
</evidence>
<evidence type="ECO:0000256" key="5">
    <source>
        <dbReference type="ARBA" id="ARBA00022450"/>
    </source>
</evidence>
<proteinExistence type="inferred from homology"/>
<keyword evidence="10" id="KW-0249">Electron transport</keyword>
<dbReference type="InterPro" id="IPR009081">
    <property type="entry name" value="PP-bd_ACP"/>
</dbReference>